<dbReference type="SUPFAM" id="SSF48452">
    <property type="entry name" value="TPR-like"/>
    <property type="match status" value="1"/>
</dbReference>
<dbReference type="SUPFAM" id="SSF53474">
    <property type="entry name" value="alpha/beta-Hydrolases"/>
    <property type="match status" value="1"/>
</dbReference>
<dbReference type="InterPro" id="IPR011990">
    <property type="entry name" value="TPR-like_helical_dom_sf"/>
</dbReference>
<keyword evidence="2" id="KW-1185">Reference proteome</keyword>
<dbReference type="EMBL" id="RJKM01000001">
    <property type="protein sequence ID" value="ROP35246.1"/>
    <property type="molecule type" value="Genomic_DNA"/>
</dbReference>
<dbReference type="RefSeq" id="WP_123741425.1">
    <property type="nucleotide sequence ID" value="NZ_RJKM01000001.1"/>
</dbReference>
<dbReference type="InterPro" id="IPR029058">
    <property type="entry name" value="AB_hydrolase_fold"/>
</dbReference>
<name>A0A3N1GYR5_9PSEU</name>
<protein>
    <recommendedName>
        <fullName evidence="3">Alpha/beta hydrolase family protein</fullName>
    </recommendedName>
</protein>
<dbReference type="Gene3D" id="3.40.50.1820">
    <property type="entry name" value="alpha/beta hydrolase"/>
    <property type="match status" value="1"/>
</dbReference>
<evidence type="ECO:0008006" key="3">
    <source>
        <dbReference type="Google" id="ProtNLM"/>
    </source>
</evidence>
<sequence>MSVALVLVHGLFSSAAVWSHFDRLVGGDPDLADVDVLHFEYASPKVELNSARRIPSVDDSARMLDTYLQLRTERHSSIVLATHSQGGLVVQRYLARKLREGKGLDLARIGHVVLFACPSNGSEFLGALRAFARPVLGNVQEKELRPLVKPVTEALTDVLNRVVNAKGEGPSEYPVPVHAYAGEQDKVVLPQSALSHFPHGGMLPGDHFTIVRPEDRDAMAYLALKRHLLPLVARKAPAAVDLRAALGVGKGGIPRSAVVDSVRGALDAGERLVVLFGLPRSGRTTALCDAVADATAWRSVFAHRARDLDAVGARLFAEAVRAAAAPRLVVLDDVVPGMEAADLARALSLEPDTVVVATSATRPDLDLPAWSIAVDPLSPEEIRALVEEDARVRARPDDVDRVLGLLPPPVSSLPGALRAFLAEGRRTPLELLLDPPWPESVARELRPVADLVAGLDRGDREVLATFAAFAGVPLSVLIGAGLVDRAAVAPGLRRLIDAALVSQVDDAIVVPAVVVSVLVADERRAAAAGVAAAVRTAAGPAGSAVGPDLAAALPVVARTALAAGAFGELAPVLRGGLADRLNRQGYWPEYLAVTGVLIDGLDAEDDRVGAVALRCRLARKVAQQGDSRMAWSLLHEAEQHVGDLDSAEVRATLHSHRAFLANLDGDFGFALSEAGAGLELQRGLEDERGVFVAHKLLGNIHLRRGDHAQAAAHFGAALGCGIPADAPERVEAEISLAWCEVELGRTREATVRLDDVIRRMWSGAHTELPRALHLRALLAEDAGFPAQALDLARRAEAERAREPAVREAVARMVWRMERFGAGGAPAGTPGPEVG</sequence>
<proteinExistence type="predicted"/>
<evidence type="ECO:0000313" key="2">
    <source>
        <dbReference type="Proteomes" id="UP000268727"/>
    </source>
</evidence>
<organism evidence="1 2">
    <name type="scientific">Saccharothrix texasensis</name>
    <dbReference type="NCBI Taxonomy" id="103734"/>
    <lineage>
        <taxon>Bacteria</taxon>
        <taxon>Bacillati</taxon>
        <taxon>Actinomycetota</taxon>
        <taxon>Actinomycetes</taxon>
        <taxon>Pseudonocardiales</taxon>
        <taxon>Pseudonocardiaceae</taxon>
        <taxon>Saccharothrix</taxon>
    </lineage>
</organism>
<dbReference type="Proteomes" id="UP000268727">
    <property type="component" value="Unassembled WGS sequence"/>
</dbReference>
<dbReference type="OrthoDB" id="127785at2"/>
<dbReference type="Gene3D" id="1.25.40.10">
    <property type="entry name" value="Tetratricopeptide repeat domain"/>
    <property type="match status" value="1"/>
</dbReference>
<dbReference type="AlphaFoldDB" id="A0A3N1GYR5"/>
<gene>
    <name evidence="1" type="ORF">EDD40_0468</name>
</gene>
<comment type="caution">
    <text evidence="1">The sequence shown here is derived from an EMBL/GenBank/DDBJ whole genome shotgun (WGS) entry which is preliminary data.</text>
</comment>
<accession>A0A3N1GYR5</accession>
<reference evidence="1 2" key="1">
    <citation type="submission" date="2018-11" db="EMBL/GenBank/DDBJ databases">
        <title>Sequencing the genomes of 1000 actinobacteria strains.</title>
        <authorList>
            <person name="Klenk H.-P."/>
        </authorList>
    </citation>
    <scope>NUCLEOTIDE SEQUENCE [LARGE SCALE GENOMIC DNA]</scope>
    <source>
        <strain evidence="1 2">DSM 44231</strain>
    </source>
</reference>
<evidence type="ECO:0000313" key="1">
    <source>
        <dbReference type="EMBL" id="ROP35246.1"/>
    </source>
</evidence>